<keyword evidence="1" id="KW-0472">Membrane</keyword>
<sequence>MLARSAGRYERVAQALVLEQQLATRPFVLDRGPMLRARWLDLGESGSRLHLVTHHIVFDGWTFEILVREFRVLHQSYTDGLPSPLPEPRVQYADYARWQRGMVNAKPSIDALAYWCTQLADAPAELHLPFDHPQPLRMRRTGALHDFVIDAATCARLRQLALREGTTLFAVLLAAYQLLLMRLFGSRMW</sequence>
<proteinExistence type="predicted"/>
<dbReference type="SUPFAM" id="SSF52777">
    <property type="entry name" value="CoA-dependent acyltransferases"/>
    <property type="match status" value="2"/>
</dbReference>
<accession>A0AA40JJ12</accession>
<dbReference type="GO" id="GO:0009239">
    <property type="term" value="P:enterobactin biosynthetic process"/>
    <property type="evidence" value="ECO:0007669"/>
    <property type="project" value="TreeGrafter"/>
</dbReference>
<feature type="domain" description="Condensation" evidence="2">
    <location>
        <begin position="20"/>
        <end position="185"/>
    </location>
</feature>
<dbReference type="GO" id="GO:0005829">
    <property type="term" value="C:cytosol"/>
    <property type="evidence" value="ECO:0007669"/>
    <property type="project" value="TreeGrafter"/>
</dbReference>
<dbReference type="Pfam" id="PF00668">
    <property type="entry name" value="Condensation"/>
    <property type="match status" value="1"/>
</dbReference>
<dbReference type="EMBL" id="JQIM01000007">
    <property type="protein sequence ID" value="KGX17178.1"/>
    <property type="molecule type" value="Genomic_DNA"/>
</dbReference>
<evidence type="ECO:0000256" key="1">
    <source>
        <dbReference type="SAM" id="Phobius"/>
    </source>
</evidence>
<dbReference type="PANTHER" id="PTHR45527">
    <property type="entry name" value="NONRIBOSOMAL PEPTIDE SYNTHETASE"/>
    <property type="match status" value="1"/>
</dbReference>
<protein>
    <submittedName>
        <fullName evidence="3">Condensation domain protein</fullName>
    </submittedName>
</protein>
<dbReference type="InterPro" id="IPR001242">
    <property type="entry name" value="Condensation_dom"/>
</dbReference>
<dbReference type="Proteomes" id="UP000030475">
    <property type="component" value="Unassembled WGS sequence"/>
</dbReference>
<name>A0AA40JJ12_BURPE</name>
<dbReference type="Gene3D" id="3.30.559.30">
    <property type="entry name" value="Nonribosomal peptide synthetase, condensation domain"/>
    <property type="match status" value="1"/>
</dbReference>
<gene>
    <name evidence="3" type="ORF">Y036_6188</name>
</gene>
<evidence type="ECO:0000259" key="2">
    <source>
        <dbReference type="Pfam" id="PF00668"/>
    </source>
</evidence>
<dbReference type="InterPro" id="IPR023213">
    <property type="entry name" value="CAT-like_dom_sf"/>
</dbReference>
<dbReference type="PANTHER" id="PTHR45527:SF1">
    <property type="entry name" value="FATTY ACID SYNTHASE"/>
    <property type="match status" value="1"/>
</dbReference>
<dbReference type="GO" id="GO:0047527">
    <property type="term" value="F:2,3-dihydroxybenzoate-serine ligase activity"/>
    <property type="evidence" value="ECO:0007669"/>
    <property type="project" value="TreeGrafter"/>
</dbReference>
<dbReference type="GO" id="GO:0031177">
    <property type="term" value="F:phosphopantetheine binding"/>
    <property type="evidence" value="ECO:0007669"/>
    <property type="project" value="TreeGrafter"/>
</dbReference>
<keyword evidence="1" id="KW-1133">Transmembrane helix</keyword>
<comment type="caution">
    <text evidence="3">The sequence shown here is derived from an EMBL/GenBank/DDBJ whole genome shotgun (WGS) entry which is preliminary data.</text>
</comment>
<dbReference type="AlphaFoldDB" id="A0AA40JJ12"/>
<dbReference type="GO" id="GO:0043041">
    <property type="term" value="P:amino acid activation for nonribosomal peptide biosynthetic process"/>
    <property type="evidence" value="ECO:0007669"/>
    <property type="project" value="TreeGrafter"/>
</dbReference>
<evidence type="ECO:0000313" key="4">
    <source>
        <dbReference type="Proteomes" id="UP000030475"/>
    </source>
</evidence>
<dbReference type="GO" id="GO:0009366">
    <property type="term" value="C:enterobactin synthetase complex"/>
    <property type="evidence" value="ECO:0007669"/>
    <property type="project" value="TreeGrafter"/>
</dbReference>
<reference evidence="3 4" key="1">
    <citation type="submission" date="2014-08" db="EMBL/GenBank/DDBJ databases">
        <authorList>
            <person name="Bunnell A."/>
            <person name="Chain P.S."/>
            <person name="Chertkov O."/>
            <person name="Currie B.J."/>
            <person name="Daligault H.E."/>
            <person name="Davenport K.W."/>
            <person name="Davis C."/>
            <person name="Gleasner C.D."/>
            <person name="Johnson S.L."/>
            <person name="Kaestli M."/>
            <person name="Koren S."/>
            <person name="Kunde Y.A."/>
            <person name="Mayo M."/>
            <person name="McMurry K.K."/>
            <person name="Price E.P."/>
            <person name="Reitenga K.G."/>
            <person name="Robison R."/>
            <person name="Rosovitz M.J."/>
            <person name="Sarovich D.S."/>
            <person name="Teshima H."/>
        </authorList>
    </citation>
    <scope>NUCLEOTIDE SEQUENCE [LARGE SCALE GENOMIC DNA]</scope>
    <source>
        <strain evidence="3 4">MSHR44</strain>
    </source>
</reference>
<feature type="transmembrane region" description="Helical" evidence="1">
    <location>
        <begin position="166"/>
        <end position="185"/>
    </location>
</feature>
<dbReference type="Gene3D" id="3.30.559.10">
    <property type="entry name" value="Chloramphenicol acetyltransferase-like domain"/>
    <property type="match status" value="1"/>
</dbReference>
<evidence type="ECO:0000313" key="3">
    <source>
        <dbReference type="EMBL" id="KGX17178.1"/>
    </source>
</evidence>
<organism evidence="3 4">
    <name type="scientific">Burkholderia pseudomallei</name>
    <name type="common">Pseudomonas pseudomallei</name>
    <dbReference type="NCBI Taxonomy" id="28450"/>
    <lineage>
        <taxon>Bacteria</taxon>
        <taxon>Pseudomonadati</taxon>
        <taxon>Pseudomonadota</taxon>
        <taxon>Betaproteobacteria</taxon>
        <taxon>Burkholderiales</taxon>
        <taxon>Burkholderiaceae</taxon>
        <taxon>Burkholderia</taxon>
        <taxon>pseudomallei group</taxon>
    </lineage>
</organism>
<keyword evidence="1" id="KW-0812">Transmembrane</keyword>